<dbReference type="Gene3D" id="1.10.443.10">
    <property type="entry name" value="Intergrase catalytic core"/>
    <property type="match status" value="1"/>
</dbReference>
<dbReference type="EMBL" id="JAVREL010000020">
    <property type="protein sequence ID" value="MDT0346426.1"/>
    <property type="molecule type" value="Genomic_DNA"/>
</dbReference>
<gene>
    <name evidence="5" type="ORF">RM590_28140</name>
</gene>
<name>A0ABU2MY30_9ACTN</name>
<feature type="domain" description="Tyr recombinase" evidence="4">
    <location>
        <begin position="225"/>
        <end position="425"/>
    </location>
</feature>
<feature type="region of interest" description="Disordered" evidence="3">
    <location>
        <begin position="516"/>
        <end position="536"/>
    </location>
</feature>
<sequence>MLPEPFAVGAGRRAVPVLDEHAAAAAAPGVPGPGRVPFEETEKKFGTGQSLTSHITISEWLDEWLAGKKKLSDGGKSRYDIDVRVHLKPHLGHVRRDRLTVARLDAMFAAIEATNEEIRDANTMRRAALEELSTIPAKGKENRALRKGLKAAIEAMPPFRRVTGMASQHRIKATLRAALNTAIKRGDLSSNAAAHVELEPAERPKALVWRTERVEEWMRTGLRPSPVMVWTPEQTGAFLDFVADHWLYGVWHVIAFRGLRRGEACGCRRGDRNRLAKTLTIAKQLVQTRTENGWGVRESAPKTSGARVIAVDSVTDEVIDGQLARQEAKRRDLGEAWTDTGRLFTMEDGTWIDPRWLSEEFDRLVAASGLPPIRLHDLRHGAATLMLAAGVDAKIVAETLGHSDTRITREVYQSVLPEVALQAAEATARMVPRGDADKPSPGLTDVDLGRLLASPAFAARLAALDLHAETFVEQMTEAIRAAVREDPELDRAAAKPRSGTAEENRAEAAEAAATLVPLRRGATEDDDCRAAPENTSAHATLTPEGAKIITFPSGRVRA</sequence>
<comment type="caution">
    <text evidence="5">The sequence shown here is derived from an EMBL/GenBank/DDBJ whole genome shotgun (WGS) entry which is preliminary data.</text>
</comment>
<dbReference type="InterPro" id="IPR011010">
    <property type="entry name" value="DNA_brk_join_enz"/>
</dbReference>
<dbReference type="RefSeq" id="WP_311707551.1">
    <property type="nucleotide sequence ID" value="NZ_JAVREL010000020.1"/>
</dbReference>
<dbReference type="PANTHER" id="PTHR30349">
    <property type="entry name" value="PHAGE INTEGRASE-RELATED"/>
    <property type="match status" value="1"/>
</dbReference>
<evidence type="ECO:0000256" key="3">
    <source>
        <dbReference type="SAM" id="MobiDB-lite"/>
    </source>
</evidence>
<evidence type="ECO:0000313" key="6">
    <source>
        <dbReference type="Proteomes" id="UP001183246"/>
    </source>
</evidence>
<organism evidence="5 6">
    <name type="scientific">Streptomyces litchfieldiae</name>
    <dbReference type="NCBI Taxonomy" id="3075543"/>
    <lineage>
        <taxon>Bacteria</taxon>
        <taxon>Bacillati</taxon>
        <taxon>Actinomycetota</taxon>
        <taxon>Actinomycetes</taxon>
        <taxon>Kitasatosporales</taxon>
        <taxon>Streptomycetaceae</taxon>
        <taxon>Streptomyces</taxon>
    </lineage>
</organism>
<evidence type="ECO:0000256" key="2">
    <source>
        <dbReference type="ARBA" id="ARBA00023172"/>
    </source>
</evidence>
<evidence type="ECO:0000313" key="5">
    <source>
        <dbReference type="EMBL" id="MDT0346426.1"/>
    </source>
</evidence>
<dbReference type="InterPro" id="IPR002104">
    <property type="entry name" value="Integrase_catalytic"/>
</dbReference>
<dbReference type="InterPro" id="IPR010998">
    <property type="entry name" value="Integrase_recombinase_N"/>
</dbReference>
<dbReference type="Proteomes" id="UP001183246">
    <property type="component" value="Unassembled WGS sequence"/>
</dbReference>
<evidence type="ECO:0000256" key="1">
    <source>
        <dbReference type="ARBA" id="ARBA00023125"/>
    </source>
</evidence>
<protein>
    <submittedName>
        <fullName evidence="5">Site-specific integrase</fullName>
    </submittedName>
</protein>
<reference evidence="6" key="1">
    <citation type="submission" date="2023-07" db="EMBL/GenBank/DDBJ databases">
        <title>30 novel species of actinomycetes from the DSMZ collection.</title>
        <authorList>
            <person name="Nouioui I."/>
        </authorList>
    </citation>
    <scope>NUCLEOTIDE SEQUENCE [LARGE SCALE GENOMIC DNA]</scope>
    <source>
        <strain evidence="6">DSM 44938</strain>
    </source>
</reference>
<keyword evidence="2" id="KW-0233">DNA recombination</keyword>
<accession>A0ABU2MY30</accession>
<dbReference type="SUPFAM" id="SSF56349">
    <property type="entry name" value="DNA breaking-rejoining enzymes"/>
    <property type="match status" value="1"/>
</dbReference>
<dbReference type="PROSITE" id="PS51898">
    <property type="entry name" value="TYR_RECOMBINASE"/>
    <property type="match status" value="1"/>
</dbReference>
<proteinExistence type="predicted"/>
<keyword evidence="1" id="KW-0238">DNA-binding</keyword>
<dbReference type="CDD" id="cd01189">
    <property type="entry name" value="INT_ICEBs1_C_like"/>
    <property type="match status" value="1"/>
</dbReference>
<keyword evidence="6" id="KW-1185">Reference proteome</keyword>
<dbReference type="InterPro" id="IPR050090">
    <property type="entry name" value="Tyrosine_recombinase_XerCD"/>
</dbReference>
<dbReference type="Gene3D" id="1.10.150.130">
    <property type="match status" value="1"/>
</dbReference>
<dbReference type="PANTHER" id="PTHR30349:SF91">
    <property type="entry name" value="INTA PROTEIN"/>
    <property type="match status" value="1"/>
</dbReference>
<dbReference type="Pfam" id="PF00589">
    <property type="entry name" value="Phage_integrase"/>
    <property type="match status" value="1"/>
</dbReference>
<dbReference type="InterPro" id="IPR013762">
    <property type="entry name" value="Integrase-like_cat_sf"/>
</dbReference>
<evidence type="ECO:0000259" key="4">
    <source>
        <dbReference type="PROSITE" id="PS51898"/>
    </source>
</evidence>